<evidence type="ECO:0000313" key="6">
    <source>
        <dbReference type="EMBL" id="KAF4366196.1"/>
    </source>
</evidence>
<comment type="similarity">
    <text evidence="1">Belongs to the chaperonin (HSP60) family.</text>
</comment>
<feature type="region of interest" description="Disordered" evidence="5">
    <location>
        <begin position="1"/>
        <end position="24"/>
    </location>
</feature>
<evidence type="ECO:0000256" key="4">
    <source>
        <dbReference type="ARBA" id="ARBA00023186"/>
    </source>
</evidence>
<evidence type="ECO:0000256" key="1">
    <source>
        <dbReference type="ARBA" id="ARBA00006607"/>
    </source>
</evidence>
<proteinExistence type="inferred from homology"/>
<dbReference type="InterPro" id="IPR027413">
    <property type="entry name" value="GROEL-like_equatorial_sf"/>
</dbReference>
<evidence type="ECO:0000313" key="7">
    <source>
        <dbReference type="Proteomes" id="UP000525078"/>
    </source>
</evidence>
<protein>
    <submittedName>
        <fullName evidence="6">Uncharacterized protein</fullName>
    </submittedName>
</protein>
<dbReference type="InterPro" id="IPR027410">
    <property type="entry name" value="TCP-1-like_intermed_sf"/>
</dbReference>
<keyword evidence="4" id="KW-0143">Chaperone</keyword>
<dbReference type="SUPFAM" id="SSF48592">
    <property type="entry name" value="GroEL equatorial domain-like"/>
    <property type="match status" value="1"/>
</dbReference>
<dbReference type="GO" id="GO:0042026">
    <property type="term" value="P:protein refolding"/>
    <property type="evidence" value="ECO:0007669"/>
    <property type="project" value="InterPro"/>
</dbReference>
<dbReference type="PRINTS" id="PR00304">
    <property type="entry name" value="TCOMPLEXTCP1"/>
</dbReference>
<comment type="caution">
    <text evidence="6">The sequence shown here is derived from an EMBL/GenBank/DDBJ whole genome shotgun (WGS) entry which is preliminary data.</text>
</comment>
<organism evidence="6 7">
    <name type="scientific">Cannabis sativa</name>
    <name type="common">Hemp</name>
    <name type="synonym">Marijuana</name>
    <dbReference type="NCBI Taxonomy" id="3483"/>
    <lineage>
        <taxon>Eukaryota</taxon>
        <taxon>Viridiplantae</taxon>
        <taxon>Streptophyta</taxon>
        <taxon>Embryophyta</taxon>
        <taxon>Tracheophyta</taxon>
        <taxon>Spermatophyta</taxon>
        <taxon>Magnoliopsida</taxon>
        <taxon>eudicotyledons</taxon>
        <taxon>Gunneridae</taxon>
        <taxon>Pentapetalae</taxon>
        <taxon>rosids</taxon>
        <taxon>fabids</taxon>
        <taxon>Rosales</taxon>
        <taxon>Cannabaceae</taxon>
        <taxon>Cannabis</taxon>
    </lineage>
</organism>
<dbReference type="EMBL" id="JAATIP010000153">
    <property type="protein sequence ID" value="KAF4366196.1"/>
    <property type="molecule type" value="Genomic_DNA"/>
</dbReference>
<keyword evidence="2" id="KW-0547">Nucleotide-binding</keyword>
<dbReference type="Proteomes" id="UP000525078">
    <property type="component" value="Unassembled WGS sequence"/>
</dbReference>
<dbReference type="InterPro" id="IPR018370">
    <property type="entry name" value="Chaperonin_Cpn60_CS"/>
</dbReference>
<dbReference type="PANTHER" id="PTHR45633">
    <property type="entry name" value="60 KDA HEAT SHOCK PROTEIN, MITOCHONDRIAL"/>
    <property type="match status" value="1"/>
</dbReference>
<keyword evidence="3" id="KW-0067">ATP-binding</keyword>
<gene>
    <name evidence="6" type="ORF">F8388_014914</name>
</gene>
<evidence type="ECO:0000256" key="3">
    <source>
        <dbReference type="ARBA" id="ARBA00022840"/>
    </source>
</evidence>
<dbReference type="Gene3D" id="3.30.260.10">
    <property type="entry name" value="TCP-1-like chaperonin intermediate domain"/>
    <property type="match status" value="1"/>
</dbReference>
<name>A0A7J6F6B6_CANSA</name>
<accession>A0A7J6F6B6</accession>
<dbReference type="InterPro" id="IPR017998">
    <property type="entry name" value="Chaperone_TCP-1"/>
</dbReference>
<dbReference type="AlphaFoldDB" id="A0A7J6F6B6"/>
<dbReference type="Gene3D" id="1.10.560.10">
    <property type="entry name" value="GroEL-like equatorial domain"/>
    <property type="match status" value="1"/>
</dbReference>
<dbReference type="PROSITE" id="PS00296">
    <property type="entry name" value="CHAPERONINS_CPN60"/>
    <property type="match status" value="1"/>
</dbReference>
<evidence type="ECO:0000256" key="5">
    <source>
        <dbReference type="SAM" id="MobiDB-lite"/>
    </source>
</evidence>
<sequence length="271" mass="29878">MKSSSREATRPSFRASAMASPRPCSDPYTEAVSKTFLPFLIRPPYTYRAHLLCHISPLYTINSGWISVLSLLSLPQVIPILSEMLVSAPSDHQQPIDKDHDDVWNSGAPGLGAHTEIELEDRKLRIEDAKNATFAAMDEGVVPGGGARYVHLSELIPSFKITFDNFDKQIGAEIIEKAGGAPTMNILVNTMGSIEESLKSNDWSTREAHTLSTHEEMDIAHYISPHMARTSAYTLSHLSRKANKCTSCGCLFHSRSPSDVPGFFADFELID</sequence>
<dbReference type="InterPro" id="IPR001844">
    <property type="entry name" value="Cpn60/GroEL"/>
</dbReference>
<dbReference type="GO" id="GO:0005524">
    <property type="term" value="F:ATP binding"/>
    <property type="evidence" value="ECO:0007669"/>
    <property type="project" value="UniProtKB-KW"/>
</dbReference>
<dbReference type="GO" id="GO:0140662">
    <property type="term" value="F:ATP-dependent protein folding chaperone"/>
    <property type="evidence" value="ECO:0007669"/>
    <property type="project" value="InterPro"/>
</dbReference>
<evidence type="ECO:0000256" key="2">
    <source>
        <dbReference type="ARBA" id="ARBA00022741"/>
    </source>
</evidence>
<reference evidence="6 7" key="1">
    <citation type="journal article" date="2020" name="bioRxiv">
        <title>Sequence and annotation of 42 cannabis genomes reveals extensive copy number variation in cannabinoid synthesis and pathogen resistance genes.</title>
        <authorList>
            <person name="Mckernan K.J."/>
            <person name="Helbert Y."/>
            <person name="Kane L.T."/>
            <person name="Ebling H."/>
            <person name="Zhang L."/>
            <person name="Liu B."/>
            <person name="Eaton Z."/>
            <person name="Mclaughlin S."/>
            <person name="Kingan S."/>
            <person name="Baybayan P."/>
            <person name="Concepcion G."/>
            <person name="Jordan M."/>
            <person name="Riva A."/>
            <person name="Barbazuk W."/>
            <person name="Harkins T."/>
        </authorList>
    </citation>
    <scope>NUCLEOTIDE SEQUENCE [LARGE SCALE GENOMIC DNA]</scope>
    <source>
        <strain evidence="7">cv. Jamaican Lion 4</strain>
        <tissue evidence="6">Leaf</tissue>
    </source>
</reference>